<dbReference type="PANTHER" id="PTHR21399">
    <property type="entry name" value="CHLORIDE CONDUCTANCE REGULATORY PROTEIN ICLN"/>
    <property type="match status" value="1"/>
</dbReference>
<dbReference type="RefSeq" id="XP_009163114.1">
    <property type="nucleotide sequence ID" value="XM_009164850.1"/>
</dbReference>
<reference evidence="6 7" key="1">
    <citation type="submission" date="2013-11" db="EMBL/GenBank/DDBJ databases">
        <title>Opisthorchis viverrini - life in the bile duct.</title>
        <authorList>
            <person name="Young N.D."/>
            <person name="Nagarajan N."/>
            <person name="Lin S.J."/>
            <person name="Korhonen P.K."/>
            <person name="Jex A.R."/>
            <person name="Hall R.S."/>
            <person name="Safavi-Hemami H."/>
            <person name="Kaewkong W."/>
            <person name="Bertrand D."/>
            <person name="Gao S."/>
            <person name="Seet Q."/>
            <person name="Wongkham S."/>
            <person name="Teh B.T."/>
            <person name="Wongkham C."/>
            <person name="Intapan P.M."/>
            <person name="Maleewong W."/>
            <person name="Yang X."/>
            <person name="Hu M."/>
            <person name="Wang Z."/>
            <person name="Hofmann A."/>
            <person name="Sternberg P.W."/>
            <person name="Tan P."/>
            <person name="Wang J."/>
            <person name="Gasser R.B."/>
        </authorList>
    </citation>
    <scope>NUCLEOTIDE SEQUENCE [LARGE SCALE GENOMIC DNA]</scope>
</reference>
<organism evidence="6 7">
    <name type="scientific">Opisthorchis viverrini</name>
    <name type="common">Southeast Asian liver fluke</name>
    <dbReference type="NCBI Taxonomy" id="6198"/>
    <lineage>
        <taxon>Eukaryota</taxon>
        <taxon>Metazoa</taxon>
        <taxon>Spiralia</taxon>
        <taxon>Lophotrochozoa</taxon>
        <taxon>Platyhelminthes</taxon>
        <taxon>Trematoda</taxon>
        <taxon>Digenea</taxon>
        <taxon>Opisthorchiida</taxon>
        <taxon>Opisthorchiata</taxon>
        <taxon>Opisthorchiidae</taxon>
        <taxon>Opisthorchis</taxon>
    </lineage>
</organism>
<evidence type="ECO:0000256" key="3">
    <source>
        <dbReference type="ARBA" id="ARBA00022490"/>
    </source>
</evidence>
<evidence type="ECO:0000313" key="6">
    <source>
        <dbReference type="EMBL" id="KER33237.1"/>
    </source>
</evidence>
<dbReference type="InterPro" id="IPR011993">
    <property type="entry name" value="PH-like_dom_sf"/>
</dbReference>
<dbReference type="STRING" id="6198.A0A075A4P5"/>
<dbReference type="EMBL" id="KL596627">
    <property type="protein sequence ID" value="KER33237.1"/>
    <property type="molecule type" value="Genomic_DNA"/>
</dbReference>
<name>A0A075A4P5_OPIVI</name>
<dbReference type="OrthoDB" id="19714at2759"/>
<keyword evidence="4" id="KW-0539">Nucleus</keyword>
<dbReference type="GO" id="GO:0000387">
    <property type="term" value="P:spliceosomal snRNP assembly"/>
    <property type="evidence" value="ECO:0007669"/>
    <property type="project" value="TreeGrafter"/>
</dbReference>
<dbReference type="Pfam" id="PF03517">
    <property type="entry name" value="Voldacs"/>
    <property type="match status" value="1"/>
</dbReference>
<evidence type="ECO:0000256" key="2">
    <source>
        <dbReference type="ARBA" id="ARBA00004496"/>
    </source>
</evidence>
<dbReference type="KEGG" id="ovi:T265_12668"/>
<feature type="compositionally biased region" description="Polar residues" evidence="5">
    <location>
        <begin position="118"/>
        <end position="132"/>
    </location>
</feature>
<sequence>MVAVCGVSPSMVVRQPNVSLFEGSQNLDVGTVVIDERCFTWEGQSRQFSVPYQQITLHAISKDPVMAAGDQPAPENTFPHPHLLVMIDGDRPYSPPHPNGQIAGEPMAIDGAEHSDTDGSNESQEDATSQGRASDCPGETTILRFVPQDPNALDTMYAALAECQALNPDSTDNSSTSDVEDDGDDFCFLPDIDSLDSDQYADD</sequence>
<evidence type="ECO:0000256" key="5">
    <source>
        <dbReference type="SAM" id="MobiDB-lite"/>
    </source>
</evidence>
<comment type="subcellular location">
    <subcellularLocation>
        <location evidence="2">Cytoplasm</location>
    </subcellularLocation>
    <subcellularLocation>
        <location evidence="1">Nucleus</location>
    </subcellularLocation>
</comment>
<keyword evidence="7" id="KW-1185">Reference proteome</keyword>
<accession>A0A075A4P5</accession>
<dbReference type="GO" id="GO:0034715">
    <property type="term" value="C:pICln-Sm protein complex"/>
    <property type="evidence" value="ECO:0007669"/>
    <property type="project" value="TreeGrafter"/>
</dbReference>
<protein>
    <recommendedName>
        <fullName evidence="8">Methylosome subunit pICln</fullName>
    </recommendedName>
</protein>
<dbReference type="GO" id="GO:0045292">
    <property type="term" value="P:mRNA cis splicing, via spliceosome"/>
    <property type="evidence" value="ECO:0007669"/>
    <property type="project" value="TreeGrafter"/>
</dbReference>
<dbReference type="Gene3D" id="2.30.29.30">
    <property type="entry name" value="Pleckstrin-homology domain (PH domain)/Phosphotyrosine-binding domain (PTB)"/>
    <property type="match status" value="1"/>
</dbReference>
<keyword evidence="3" id="KW-0963">Cytoplasm</keyword>
<dbReference type="InterPro" id="IPR039924">
    <property type="entry name" value="ICln/Lot5/Saf5"/>
</dbReference>
<dbReference type="GO" id="GO:0005681">
    <property type="term" value="C:spliceosomal complex"/>
    <property type="evidence" value="ECO:0007669"/>
    <property type="project" value="TreeGrafter"/>
</dbReference>
<feature type="region of interest" description="Disordered" evidence="5">
    <location>
        <begin position="166"/>
        <end position="203"/>
    </location>
</feature>
<dbReference type="GO" id="GO:0005829">
    <property type="term" value="C:cytosol"/>
    <property type="evidence" value="ECO:0007669"/>
    <property type="project" value="TreeGrafter"/>
</dbReference>
<evidence type="ECO:0008006" key="8">
    <source>
        <dbReference type="Google" id="ProtNLM"/>
    </source>
</evidence>
<dbReference type="CTD" id="20326836"/>
<evidence type="ECO:0000256" key="4">
    <source>
        <dbReference type="ARBA" id="ARBA00023242"/>
    </source>
</evidence>
<dbReference type="GeneID" id="20326836"/>
<proteinExistence type="predicted"/>
<evidence type="ECO:0000256" key="1">
    <source>
        <dbReference type="ARBA" id="ARBA00004123"/>
    </source>
</evidence>
<dbReference type="AlphaFoldDB" id="A0A075A4P5"/>
<feature type="compositionally biased region" description="Acidic residues" evidence="5">
    <location>
        <begin position="193"/>
        <end position="203"/>
    </location>
</feature>
<evidence type="ECO:0000313" key="7">
    <source>
        <dbReference type="Proteomes" id="UP000054324"/>
    </source>
</evidence>
<dbReference type="PANTHER" id="PTHR21399:SF0">
    <property type="entry name" value="METHYLOSOME SUBUNIT PICLN"/>
    <property type="match status" value="1"/>
</dbReference>
<feature type="region of interest" description="Disordered" evidence="5">
    <location>
        <begin position="89"/>
        <end position="138"/>
    </location>
</feature>
<gene>
    <name evidence="6" type="ORF">T265_12668</name>
</gene>
<dbReference type="Proteomes" id="UP000054324">
    <property type="component" value="Unassembled WGS sequence"/>
</dbReference>